<reference evidence="1 2" key="1">
    <citation type="journal article" date="2015" name="BMC Genomics">
        <title>The genome of the truffle-parasite Tolypocladium ophioglossoides and the evolution of antifungal peptaibiotics.</title>
        <authorList>
            <person name="Quandt C.A."/>
            <person name="Bushley K.E."/>
            <person name="Spatafora J.W."/>
        </authorList>
    </citation>
    <scope>NUCLEOTIDE SEQUENCE [LARGE SCALE GENOMIC DNA]</scope>
    <source>
        <strain evidence="1 2">CBS 100239</strain>
    </source>
</reference>
<keyword evidence="2" id="KW-1185">Reference proteome</keyword>
<dbReference type="OrthoDB" id="10643143at2759"/>
<gene>
    <name evidence="1" type="ORF">TOPH_00163</name>
</gene>
<name>A0A0L0NM93_TOLOC</name>
<dbReference type="Proteomes" id="UP000036947">
    <property type="component" value="Unassembled WGS sequence"/>
</dbReference>
<dbReference type="AlphaFoldDB" id="A0A0L0NM93"/>
<protein>
    <submittedName>
        <fullName evidence="1">Uncharacterized protein</fullName>
    </submittedName>
</protein>
<proteinExistence type="predicted"/>
<sequence length="342" mass="37965">MRDSYWYSLGTLHFTPLLEDALHPDVLENLLAWRRNEAADSVSLEDAEPAQGVSWDFIQRDHFRVLPRIRRGFYCDLGRLCSQPVVDDVHSTGPLARGLDANILWLDRELPLGVVMRQHIPNRQRVVQGEAWLVPAGPHRLNLVECSFDEVRRPHGKGASGVNVRLDALRKVVLGDEMGGCDVQRGEGQLQLARKLGRVGREGRKFCGDGRHRGCRRQRREGINTSSSHGICIAVELGHGSDVALDIHGAAHDHELLDSEEGLGVLGRGEGNIGQRSYGADRDGVDWVLLEDPQDLLVGGLLGRREIGREGAVVYRVVCIILEERLPSVRGAEVRVHVMDVV</sequence>
<evidence type="ECO:0000313" key="2">
    <source>
        <dbReference type="Proteomes" id="UP000036947"/>
    </source>
</evidence>
<accession>A0A0L0NM93</accession>
<evidence type="ECO:0000313" key="1">
    <source>
        <dbReference type="EMBL" id="KND94840.1"/>
    </source>
</evidence>
<comment type="caution">
    <text evidence="1">The sequence shown here is derived from an EMBL/GenBank/DDBJ whole genome shotgun (WGS) entry which is preliminary data.</text>
</comment>
<dbReference type="EMBL" id="LFRF01000001">
    <property type="protein sequence ID" value="KND94840.1"/>
    <property type="molecule type" value="Genomic_DNA"/>
</dbReference>
<organism evidence="1 2">
    <name type="scientific">Tolypocladium ophioglossoides (strain CBS 100239)</name>
    <name type="common">Snaketongue truffleclub</name>
    <name type="synonym">Elaphocordyceps ophioglossoides</name>
    <dbReference type="NCBI Taxonomy" id="1163406"/>
    <lineage>
        <taxon>Eukaryota</taxon>
        <taxon>Fungi</taxon>
        <taxon>Dikarya</taxon>
        <taxon>Ascomycota</taxon>
        <taxon>Pezizomycotina</taxon>
        <taxon>Sordariomycetes</taxon>
        <taxon>Hypocreomycetidae</taxon>
        <taxon>Hypocreales</taxon>
        <taxon>Ophiocordycipitaceae</taxon>
        <taxon>Tolypocladium</taxon>
    </lineage>
</organism>